<evidence type="ECO:0000313" key="2">
    <source>
        <dbReference type="Proteomes" id="UP001224781"/>
    </source>
</evidence>
<dbReference type="RefSeq" id="WP_306927440.1">
    <property type="nucleotide sequence ID" value="NZ_JAUTBL010000001.1"/>
</dbReference>
<dbReference type="Proteomes" id="UP001224781">
    <property type="component" value="Unassembled WGS sequence"/>
</dbReference>
<sequence>MMTSGEKQLSKTAIRTLSAIHQYRYQRRSGRVWLVGDKRISTSTVANLEKESFVREIATNGSPRLVLTDEGKRFVAKVGE</sequence>
<accession>A0ABU0UD85</accession>
<keyword evidence="2" id="KW-1185">Reference proteome</keyword>
<comment type="caution">
    <text evidence="1">The sequence shown here is derived from an EMBL/GenBank/DDBJ whole genome shotgun (WGS) entry which is preliminary data.</text>
</comment>
<proteinExistence type="predicted"/>
<evidence type="ECO:0000313" key="1">
    <source>
        <dbReference type="EMBL" id="MDQ1182899.1"/>
    </source>
</evidence>
<dbReference type="EMBL" id="JAUTBL010000001">
    <property type="protein sequence ID" value="MDQ1182899.1"/>
    <property type="molecule type" value="Genomic_DNA"/>
</dbReference>
<organism evidence="1 2">
    <name type="scientific">Agrobacterium larrymoorei</name>
    <dbReference type="NCBI Taxonomy" id="160699"/>
    <lineage>
        <taxon>Bacteria</taxon>
        <taxon>Pseudomonadati</taxon>
        <taxon>Pseudomonadota</taxon>
        <taxon>Alphaproteobacteria</taxon>
        <taxon>Hyphomicrobiales</taxon>
        <taxon>Rhizobiaceae</taxon>
        <taxon>Rhizobium/Agrobacterium group</taxon>
        <taxon>Agrobacterium</taxon>
    </lineage>
</organism>
<reference evidence="1 2" key="1">
    <citation type="submission" date="2023-07" db="EMBL/GenBank/DDBJ databases">
        <title>Functional and genomic diversity of the sorghum phyllosphere microbiome.</title>
        <authorList>
            <person name="Shade A."/>
        </authorList>
    </citation>
    <scope>NUCLEOTIDE SEQUENCE [LARGE SCALE GENOMIC DNA]</scope>
    <source>
        <strain evidence="1 2">SORGH_AS_1126</strain>
    </source>
</reference>
<gene>
    <name evidence="1" type="ORF">QE408_000021</name>
</gene>
<name>A0ABU0UD85_9HYPH</name>
<protein>
    <submittedName>
        <fullName evidence="1">Uncharacterized protein</fullName>
    </submittedName>
</protein>